<dbReference type="SUPFAM" id="SSF103473">
    <property type="entry name" value="MFS general substrate transporter"/>
    <property type="match status" value="1"/>
</dbReference>
<dbReference type="Proteomes" id="UP001149074">
    <property type="component" value="Unassembled WGS sequence"/>
</dbReference>
<comment type="caution">
    <text evidence="9">The sequence shown here is derived from an EMBL/GenBank/DDBJ whole genome shotgun (WGS) entry which is preliminary data.</text>
</comment>
<dbReference type="AlphaFoldDB" id="A0A9W9EWV9"/>
<feature type="transmembrane region" description="Helical" evidence="7">
    <location>
        <begin position="60"/>
        <end position="80"/>
    </location>
</feature>
<feature type="transmembrane region" description="Helical" evidence="7">
    <location>
        <begin position="208"/>
        <end position="228"/>
    </location>
</feature>
<feature type="transmembrane region" description="Helical" evidence="7">
    <location>
        <begin position="302"/>
        <end position="325"/>
    </location>
</feature>
<keyword evidence="2" id="KW-0813">Transport</keyword>
<dbReference type="FunFam" id="1.20.1250.20:FF:000064">
    <property type="entry name" value="MFS allantoate transporter"/>
    <property type="match status" value="1"/>
</dbReference>
<feature type="transmembrane region" description="Helical" evidence="7">
    <location>
        <begin position="240"/>
        <end position="260"/>
    </location>
</feature>
<proteinExistence type="inferred from homology"/>
<sequence>MMELKKAKVDPSTVEKDFALGEVHDIGANLYVEAEQLSAEELEQEGAKVLRILDWRIMPILYVTYVIQFLGMVPHVSLLFTRPGCSSHSAFHIDKLSLNYASAYTLIPDLGLEGQRYSWVAAIFNFGYLFWAIPANLLIQKLPVAKYMGGMLLTWSVLVVAHIGAKNYAGILVLRFLLGMAEAGVSPCMMVITSMFYKRSEQPLRMAIWLSANGMATMVGALLGFGLGHSHNTNLHSWQLIFLTIGLLNFVCGGVFLAVMPDSPSSARFLTHRQRVVAVRRVAENMIGVKTRKIKLSQAIENVYDVKVLCCACIGIACGVINGGVSNFASSLIKGFGFSGIYATLLQLPTGAFEAAIVPICGIVATYVPNSRCIVLAVVSLVPFGGLLGIRFTSLDHRWTLVGCTWLQYIIGAPVIVSWNLLSTNVAGHTKRAFANGIWFTMYAAGNVAGANIFFAREAPRYYSALTGLLVCYAGIIVLSILAYVVMRWENARRDGQVEAVDGTREEISSKAILDGFKDMTDMESKHFRYAL</sequence>
<evidence type="ECO:0000256" key="2">
    <source>
        <dbReference type="ARBA" id="ARBA00022448"/>
    </source>
</evidence>
<dbReference type="EMBL" id="JAPQKI010000009">
    <property type="protein sequence ID" value="KAJ5089345.1"/>
    <property type="molecule type" value="Genomic_DNA"/>
</dbReference>
<accession>A0A9W9EWV9</accession>
<evidence type="ECO:0000313" key="9">
    <source>
        <dbReference type="EMBL" id="KAJ5089345.1"/>
    </source>
</evidence>
<feature type="transmembrane region" description="Helical" evidence="7">
    <location>
        <begin position="434"/>
        <end position="456"/>
    </location>
</feature>
<dbReference type="InterPro" id="IPR020846">
    <property type="entry name" value="MFS_dom"/>
</dbReference>
<organism evidence="9 10">
    <name type="scientific">Penicillium argentinense</name>
    <dbReference type="NCBI Taxonomy" id="1131581"/>
    <lineage>
        <taxon>Eukaryota</taxon>
        <taxon>Fungi</taxon>
        <taxon>Dikarya</taxon>
        <taxon>Ascomycota</taxon>
        <taxon>Pezizomycotina</taxon>
        <taxon>Eurotiomycetes</taxon>
        <taxon>Eurotiomycetidae</taxon>
        <taxon>Eurotiales</taxon>
        <taxon>Aspergillaceae</taxon>
        <taxon>Penicillium</taxon>
    </lineage>
</organism>
<comment type="similarity">
    <text evidence="6">Belongs to the major facilitator superfamily. Allantoate permease family.</text>
</comment>
<feature type="transmembrane region" description="Helical" evidence="7">
    <location>
        <begin position="374"/>
        <end position="393"/>
    </location>
</feature>
<feature type="transmembrane region" description="Helical" evidence="7">
    <location>
        <begin position="117"/>
        <end position="139"/>
    </location>
</feature>
<feature type="transmembrane region" description="Helical" evidence="7">
    <location>
        <begin position="171"/>
        <end position="196"/>
    </location>
</feature>
<dbReference type="Pfam" id="PF07690">
    <property type="entry name" value="MFS_1"/>
    <property type="match status" value="1"/>
</dbReference>
<protein>
    <recommendedName>
        <fullName evidence="8">Major facilitator superfamily (MFS) profile domain-containing protein</fullName>
    </recommendedName>
</protein>
<keyword evidence="3 7" id="KW-0812">Transmembrane</keyword>
<feature type="transmembrane region" description="Helical" evidence="7">
    <location>
        <begin position="462"/>
        <end position="487"/>
    </location>
</feature>
<dbReference type="Gene3D" id="1.20.1250.20">
    <property type="entry name" value="MFS general substrate transporter like domains"/>
    <property type="match status" value="2"/>
</dbReference>
<feature type="transmembrane region" description="Helical" evidence="7">
    <location>
        <begin position="345"/>
        <end position="367"/>
    </location>
</feature>
<comment type="subcellular location">
    <subcellularLocation>
        <location evidence="1">Membrane</location>
        <topology evidence="1">Multi-pass membrane protein</topology>
    </subcellularLocation>
</comment>
<dbReference type="PANTHER" id="PTHR43791">
    <property type="entry name" value="PERMEASE-RELATED"/>
    <property type="match status" value="1"/>
</dbReference>
<dbReference type="GO" id="GO:0016020">
    <property type="term" value="C:membrane"/>
    <property type="evidence" value="ECO:0007669"/>
    <property type="project" value="UniProtKB-SubCell"/>
</dbReference>
<gene>
    <name evidence="9" type="ORF">N7532_008029</name>
</gene>
<keyword evidence="4 7" id="KW-1133">Transmembrane helix</keyword>
<feature type="transmembrane region" description="Helical" evidence="7">
    <location>
        <begin position="399"/>
        <end position="422"/>
    </location>
</feature>
<dbReference type="GO" id="GO:0022857">
    <property type="term" value="F:transmembrane transporter activity"/>
    <property type="evidence" value="ECO:0007669"/>
    <property type="project" value="InterPro"/>
</dbReference>
<dbReference type="FunFam" id="1.20.1250.20:FF:000453">
    <property type="entry name" value="MFS allantoate transporter, putative"/>
    <property type="match status" value="1"/>
</dbReference>
<evidence type="ECO:0000256" key="6">
    <source>
        <dbReference type="ARBA" id="ARBA00037968"/>
    </source>
</evidence>
<evidence type="ECO:0000259" key="8">
    <source>
        <dbReference type="PROSITE" id="PS50850"/>
    </source>
</evidence>
<dbReference type="InterPro" id="IPR036259">
    <property type="entry name" value="MFS_trans_sf"/>
</dbReference>
<keyword evidence="10" id="KW-1185">Reference proteome</keyword>
<dbReference type="RefSeq" id="XP_056471327.1">
    <property type="nucleotide sequence ID" value="XM_056620521.1"/>
</dbReference>
<dbReference type="PANTHER" id="PTHR43791:SF97">
    <property type="entry name" value="ALLANTOATE TRANSPORTER, PUTATIVE (AFU_ORTHOLOGUE AFUA_1G14700)-RELATED"/>
    <property type="match status" value="1"/>
</dbReference>
<evidence type="ECO:0000256" key="1">
    <source>
        <dbReference type="ARBA" id="ARBA00004141"/>
    </source>
</evidence>
<evidence type="ECO:0000313" key="10">
    <source>
        <dbReference type="Proteomes" id="UP001149074"/>
    </source>
</evidence>
<evidence type="ECO:0000256" key="4">
    <source>
        <dbReference type="ARBA" id="ARBA00022989"/>
    </source>
</evidence>
<feature type="transmembrane region" description="Helical" evidence="7">
    <location>
        <begin position="146"/>
        <end position="165"/>
    </location>
</feature>
<name>A0A9W9EWV9_9EURO</name>
<reference evidence="9" key="1">
    <citation type="submission" date="2022-11" db="EMBL/GenBank/DDBJ databases">
        <authorList>
            <person name="Petersen C."/>
        </authorList>
    </citation>
    <scope>NUCLEOTIDE SEQUENCE</scope>
    <source>
        <strain evidence="9">IBT 30761</strain>
    </source>
</reference>
<evidence type="ECO:0000256" key="3">
    <source>
        <dbReference type="ARBA" id="ARBA00022692"/>
    </source>
</evidence>
<feature type="domain" description="Major facilitator superfamily (MFS) profile" evidence="8">
    <location>
        <begin position="60"/>
        <end position="492"/>
    </location>
</feature>
<evidence type="ECO:0000256" key="5">
    <source>
        <dbReference type="ARBA" id="ARBA00023136"/>
    </source>
</evidence>
<dbReference type="OrthoDB" id="6730379at2759"/>
<dbReference type="InterPro" id="IPR011701">
    <property type="entry name" value="MFS"/>
</dbReference>
<dbReference type="PROSITE" id="PS50850">
    <property type="entry name" value="MFS"/>
    <property type="match status" value="1"/>
</dbReference>
<evidence type="ECO:0000256" key="7">
    <source>
        <dbReference type="SAM" id="Phobius"/>
    </source>
</evidence>
<dbReference type="GeneID" id="81359500"/>
<reference evidence="9" key="2">
    <citation type="journal article" date="2023" name="IMA Fungus">
        <title>Comparative genomic study of the Penicillium genus elucidates a diverse pangenome and 15 lateral gene transfer events.</title>
        <authorList>
            <person name="Petersen C."/>
            <person name="Sorensen T."/>
            <person name="Nielsen M.R."/>
            <person name="Sondergaard T.E."/>
            <person name="Sorensen J.L."/>
            <person name="Fitzpatrick D.A."/>
            <person name="Frisvad J.C."/>
            <person name="Nielsen K.L."/>
        </authorList>
    </citation>
    <scope>NUCLEOTIDE SEQUENCE</scope>
    <source>
        <strain evidence="9">IBT 30761</strain>
    </source>
</reference>
<keyword evidence="5 7" id="KW-0472">Membrane</keyword>